<keyword evidence="4" id="KW-1185">Reference proteome</keyword>
<protein>
    <submittedName>
        <fullName evidence="3">DUF4440 domain-containing protein</fullName>
    </submittedName>
</protein>
<dbReference type="InterPro" id="IPR032710">
    <property type="entry name" value="NTF2-like_dom_sf"/>
</dbReference>
<evidence type="ECO:0000259" key="2">
    <source>
        <dbReference type="Pfam" id="PF14534"/>
    </source>
</evidence>
<feature type="compositionally biased region" description="Basic and acidic residues" evidence="1">
    <location>
        <begin position="57"/>
        <end position="67"/>
    </location>
</feature>
<sequence length="116" mass="12859">MDTDTRAVVEAEIRLLEPGTRNDAEAVRAALHPDFREFGASGQIWDRDTIPEATRGSADRIETSDLRPTRLGPDAILLTYTAHHPRGSSHRTSVWIRTGNAWRLLHHQGTAIPEAG</sequence>
<dbReference type="Pfam" id="PF14534">
    <property type="entry name" value="DUF4440"/>
    <property type="match status" value="1"/>
</dbReference>
<dbReference type="RefSeq" id="WP_380673435.1">
    <property type="nucleotide sequence ID" value="NZ_JBHTCJ010000027.1"/>
</dbReference>
<dbReference type="EMBL" id="JBHTCJ010000027">
    <property type="protein sequence ID" value="MFC7345057.1"/>
    <property type="molecule type" value="Genomic_DNA"/>
</dbReference>
<reference evidence="4" key="1">
    <citation type="journal article" date="2019" name="Int. J. Syst. Evol. Microbiol.">
        <title>The Global Catalogue of Microorganisms (GCM) 10K type strain sequencing project: providing services to taxonomists for standard genome sequencing and annotation.</title>
        <authorList>
            <consortium name="The Broad Institute Genomics Platform"/>
            <consortium name="The Broad Institute Genome Sequencing Center for Infectious Disease"/>
            <person name="Wu L."/>
            <person name="Ma J."/>
        </authorList>
    </citation>
    <scope>NUCLEOTIDE SEQUENCE [LARGE SCALE GENOMIC DNA]</scope>
    <source>
        <strain evidence="4">WLHS5</strain>
    </source>
</reference>
<feature type="region of interest" description="Disordered" evidence="1">
    <location>
        <begin position="42"/>
        <end position="67"/>
    </location>
</feature>
<dbReference type="SUPFAM" id="SSF54427">
    <property type="entry name" value="NTF2-like"/>
    <property type="match status" value="1"/>
</dbReference>
<name>A0ABW2LS60_9PSEU</name>
<comment type="caution">
    <text evidence="3">The sequence shown here is derived from an EMBL/GenBank/DDBJ whole genome shotgun (WGS) entry which is preliminary data.</text>
</comment>
<dbReference type="Gene3D" id="3.10.450.50">
    <property type="match status" value="1"/>
</dbReference>
<organism evidence="3 4">
    <name type="scientific">Saccharopolyspora griseoalba</name>
    <dbReference type="NCBI Taxonomy" id="1431848"/>
    <lineage>
        <taxon>Bacteria</taxon>
        <taxon>Bacillati</taxon>
        <taxon>Actinomycetota</taxon>
        <taxon>Actinomycetes</taxon>
        <taxon>Pseudonocardiales</taxon>
        <taxon>Pseudonocardiaceae</taxon>
        <taxon>Saccharopolyspora</taxon>
    </lineage>
</organism>
<evidence type="ECO:0000256" key="1">
    <source>
        <dbReference type="SAM" id="MobiDB-lite"/>
    </source>
</evidence>
<dbReference type="Proteomes" id="UP001596504">
    <property type="component" value="Unassembled WGS sequence"/>
</dbReference>
<proteinExistence type="predicted"/>
<dbReference type="InterPro" id="IPR027843">
    <property type="entry name" value="DUF4440"/>
</dbReference>
<gene>
    <name evidence="3" type="ORF">ACFQRI_26900</name>
</gene>
<evidence type="ECO:0000313" key="3">
    <source>
        <dbReference type="EMBL" id="MFC7345057.1"/>
    </source>
</evidence>
<evidence type="ECO:0000313" key="4">
    <source>
        <dbReference type="Proteomes" id="UP001596504"/>
    </source>
</evidence>
<accession>A0ABW2LS60</accession>
<feature type="domain" description="DUF4440" evidence="2">
    <location>
        <begin position="9"/>
        <end position="104"/>
    </location>
</feature>